<feature type="transmembrane region" description="Helical" evidence="1">
    <location>
        <begin position="219"/>
        <end position="242"/>
    </location>
</feature>
<comment type="caution">
    <text evidence="2">The sequence shown here is derived from an EMBL/GenBank/DDBJ whole genome shotgun (WGS) entry which is preliminary data.</text>
</comment>
<evidence type="ECO:0000256" key="1">
    <source>
        <dbReference type="SAM" id="Phobius"/>
    </source>
</evidence>
<evidence type="ECO:0000313" key="3">
    <source>
        <dbReference type="Proteomes" id="UP000824998"/>
    </source>
</evidence>
<dbReference type="AlphaFoldDB" id="A0A9P8C0K8"/>
<dbReference type="EMBL" id="MU251838">
    <property type="protein sequence ID" value="KAG9228945.1"/>
    <property type="molecule type" value="Genomic_DNA"/>
</dbReference>
<dbReference type="GO" id="GO:0005886">
    <property type="term" value="C:plasma membrane"/>
    <property type="evidence" value="ECO:0007669"/>
    <property type="project" value="InterPro"/>
</dbReference>
<gene>
    <name evidence="2" type="ORF">BJ875DRAFT_476219</name>
</gene>
<dbReference type="InterPro" id="IPR052413">
    <property type="entry name" value="SUR7_domain"/>
</dbReference>
<reference evidence="2" key="1">
    <citation type="journal article" date="2021" name="IMA Fungus">
        <title>Genomic characterization of three marine fungi, including Emericellopsis atlantica sp. nov. with signatures of a generalist lifestyle and marine biomass degradation.</title>
        <authorList>
            <person name="Hagestad O.C."/>
            <person name="Hou L."/>
            <person name="Andersen J.H."/>
            <person name="Hansen E.H."/>
            <person name="Altermark B."/>
            <person name="Li C."/>
            <person name="Kuhnert E."/>
            <person name="Cox R.J."/>
            <person name="Crous P.W."/>
            <person name="Spatafora J.W."/>
            <person name="Lail K."/>
            <person name="Amirebrahimi M."/>
            <person name="Lipzen A."/>
            <person name="Pangilinan J."/>
            <person name="Andreopoulos W."/>
            <person name="Hayes R.D."/>
            <person name="Ng V."/>
            <person name="Grigoriev I.V."/>
            <person name="Jackson S.A."/>
            <person name="Sutton T.D.S."/>
            <person name="Dobson A.D.W."/>
            <person name="Rama T."/>
        </authorList>
    </citation>
    <scope>NUCLEOTIDE SEQUENCE</scope>
    <source>
        <strain evidence="2">TRa018bII</strain>
    </source>
</reference>
<proteinExistence type="predicted"/>
<dbReference type="Pfam" id="PF06687">
    <property type="entry name" value="SUR7"/>
    <property type="match status" value="1"/>
</dbReference>
<dbReference type="OrthoDB" id="4480814at2759"/>
<dbReference type="InterPro" id="IPR009571">
    <property type="entry name" value="SUR7/Rim9-like_fungi"/>
</dbReference>
<sequence length="283" mass="30904">MKGLQKFKAIMGVSMPFALGFAAFFMLLIVGIGGLGFDLMGPVFKVDITKLSIPPTAFTDLTMINITSTENLTASSLGLEDKYLFYLWSYSHTPSNGSMQFEGSNFDYANKLDTQNISINGAISELPSKLKDIQSNFGDKMKFAQMVFLAAIFNAFLVVLLGVLACFSIKFRLLVGLGFAGITFLTMIAFAVLITMAGLNAPSNLKPFIEEFDGKVDTGISDLAIVWMAAAHMLAVVVMFTLMATGVRPMNPAFVQPSKLEREEDLLRGDRTGDYSLVHVTHK</sequence>
<organism evidence="2 3">
    <name type="scientific">Amylocarpus encephaloides</name>
    <dbReference type="NCBI Taxonomy" id="45428"/>
    <lineage>
        <taxon>Eukaryota</taxon>
        <taxon>Fungi</taxon>
        <taxon>Dikarya</taxon>
        <taxon>Ascomycota</taxon>
        <taxon>Pezizomycotina</taxon>
        <taxon>Leotiomycetes</taxon>
        <taxon>Helotiales</taxon>
        <taxon>Helotiales incertae sedis</taxon>
        <taxon>Amylocarpus</taxon>
    </lineage>
</organism>
<keyword evidence="3" id="KW-1185">Reference proteome</keyword>
<keyword evidence="1" id="KW-1133">Transmembrane helix</keyword>
<keyword evidence="1" id="KW-0812">Transmembrane</keyword>
<feature type="transmembrane region" description="Helical" evidence="1">
    <location>
        <begin position="143"/>
        <end position="167"/>
    </location>
</feature>
<protein>
    <submittedName>
        <fullName evidence="2">Uncharacterized protein</fullName>
    </submittedName>
</protein>
<keyword evidence="1" id="KW-0472">Membrane</keyword>
<accession>A0A9P8C0K8</accession>
<dbReference type="PANTHER" id="PTHR28019">
    <property type="entry name" value="CELL MEMBRANE PROTEIN YLR413W-RELATED"/>
    <property type="match status" value="1"/>
</dbReference>
<dbReference type="Proteomes" id="UP000824998">
    <property type="component" value="Unassembled WGS sequence"/>
</dbReference>
<name>A0A9P8C0K8_9HELO</name>
<feature type="transmembrane region" description="Helical" evidence="1">
    <location>
        <begin position="12"/>
        <end position="37"/>
    </location>
</feature>
<dbReference type="GO" id="GO:0051285">
    <property type="term" value="C:cell cortex of cell tip"/>
    <property type="evidence" value="ECO:0007669"/>
    <property type="project" value="TreeGrafter"/>
</dbReference>
<evidence type="ECO:0000313" key="2">
    <source>
        <dbReference type="EMBL" id="KAG9228945.1"/>
    </source>
</evidence>
<feature type="transmembrane region" description="Helical" evidence="1">
    <location>
        <begin position="174"/>
        <end position="199"/>
    </location>
</feature>
<dbReference type="PANTHER" id="PTHR28019:SF2">
    <property type="entry name" value="CELL MEMBRANE PROTEIN YLR413W-RELATED"/>
    <property type="match status" value="1"/>
</dbReference>
<dbReference type="GO" id="GO:0031505">
    <property type="term" value="P:fungal-type cell wall organization"/>
    <property type="evidence" value="ECO:0007669"/>
    <property type="project" value="TreeGrafter"/>
</dbReference>